<keyword evidence="2" id="KW-1185">Reference proteome</keyword>
<dbReference type="EMBL" id="RDFA01000012">
    <property type="protein sequence ID" value="RXK46183.1"/>
    <property type="molecule type" value="Genomic_DNA"/>
</dbReference>
<dbReference type="InterPro" id="IPR036188">
    <property type="entry name" value="FAD/NAD-bd_sf"/>
</dbReference>
<dbReference type="AlphaFoldDB" id="A0A498KPW0"/>
<comment type="caution">
    <text evidence="1">The sequence shown here is derived from an EMBL/GenBank/DDBJ whole genome shotgun (WGS) entry which is preliminary data.</text>
</comment>
<name>A0A498KPW0_9EURY</name>
<evidence type="ECO:0000313" key="2">
    <source>
        <dbReference type="Proteomes" id="UP000289691"/>
    </source>
</evidence>
<dbReference type="RefSeq" id="WP_129070818.1">
    <property type="nucleotide sequence ID" value="NZ_RDFA01000012.1"/>
</dbReference>
<protein>
    <recommendedName>
        <fullName evidence="3">GMC oxidoreductase</fullName>
    </recommendedName>
</protein>
<sequence>MGTACSFAGEVYGTLDLFVVDGALLPGSSGLSNPALTIGANAERVMDQVVPRLG</sequence>
<dbReference type="Proteomes" id="UP000289691">
    <property type="component" value="Unassembled WGS sequence"/>
</dbReference>
<dbReference type="Gene3D" id="3.50.50.60">
    <property type="entry name" value="FAD/NAD(P)-binding domain"/>
    <property type="match status" value="1"/>
</dbReference>
<gene>
    <name evidence="1" type="ORF">EAF64_20375</name>
</gene>
<proteinExistence type="predicted"/>
<organism evidence="1 2">
    <name type="scientific">Halorientalis pallida</name>
    <dbReference type="NCBI Taxonomy" id="2479928"/>
    <lineage>
        <taxon>Archaea</taxon>
        <taxon>Methanobacteriati</taxon>
        <taxon>Methanobacteriota</taxon>
        <taxon>Stenosarchaea group</taxon>
        <taxon>Halobacteria</taxon>
        <taxon>Halobacteriales</taxon>
        <taxon>Haloarculaceae</taxon>
        <taxon>Halorientalis</taxon>
    </lineage>
</organism>
<accession>A0A498KPW0</accession>
<reference evidence="1 2" key="1">
    <citation type="submission" date="2019-01" db="EMBL/GenBank/DDBJ databases">
        <title>Halorientalis sp. F13-25 a new haloarchaeum isolated from hypersaline water.</title>
        <authorList>
            <person name="Ana D.-V."/>
            <person name="Cristina S.-P."/>
            <person name="Antonio V."/>
        </authorList>
    </citation>
    <scope>NUCLEOTIDE SEQUENCE [LARGE SCALE GENOMIC DNA]</scope>
    <source>
        <strain evidence="1 2">F13-25</strain>
    </source>
</reference>
<evidence type="ECO:0008006" key="3">
    <source>
        <dbReference type="Google" id="ProtNLM"/>
    </source>
</evidence>
<evidence type="ECO:0000313" key="1">
    <source>
        <dbReference type="EMBL" id="RXK46183.1"/>
    </source>
</evidence>